<evidence type="ECO:0000256" key="7">
    <source>
        <dbReference type="ARBA" id="ARBA00038475"/>
    </source>
</evidence>
<name>A0A7S2ZV02_9RHOD</name>
<dbReference type="PANTHER" id="PTHR12226:SF2">
    <property type="entry name" value="MANNOSE-P-DOLICHOL UTILIZATION DEFECT 1 PROTEIN"/>
    <property type="match status" value="1"/>
</dbReference>
<sequence>MDLLMESSKRRSDSSGFIAVNAGRIGSQAGRSRISARPPRRRAPAPRCCSVRVNGGWEVLSIVIGYATLAGSLLYKVPQVARVARNQRGDGISVSGLSLETLGTSLSCVYSTRNRFPFSTYGESLFIPVQNLAIMALVIFFERAPAKPWILWLLLYIICLVTLMIPGTSMTIVAFLNVCATPIMYVSKIPQLLLNFQTKSTGQLAPITLGLQLLGNVARIFTTIVQVRDPIVFLGFISAFFMNGALFLQWWIYRGSTAVPRA</sequence>
<evidence type="ECO:0000256" key="4">
    <source>
        <dbReference type="ARBA" id="ARBA00022737"/>
    </source>
</evidence>
<dbReference type="EMBL" id="HBHW01026234">
    <property type="protein sequence ID" value="CAE0052398.1"/>
    <property type="molecule type" value="Transcribed_RNA"/>
</dbReference>
<dbReference type="AlphaFoldDB" id="A0A7S2ZV02"/>
<evidence type="ECO:0000256" key="1">
    <source>
        <dbReference type="ARBA" id="ARBA00004141"/>
    </source>
</evidence>
<proteinExistence type="inferred from homology"/>
<evidence type="ECO:0000313" key="9">
    <source>
        <dbReference type="EMBL" id="CAE0052397.1"/>
    </source>
</evidence>
<dbReference type="InterPro" id="IPR006603">
    <property type="entry name" value="PQ-loop_rpt"/>
</dbReference>
<feature type="transmembrane region" description="Helical" evidence="8">
    <location>
        <begin position="231"/>
        <end position="253"/>
    </location>
</feature>
<keyword evidence="6 8" id="KW-0472">Membrane</keyword>
<gene>
    <name evidence="9" type="ORF">RMAR00112_LOCUS20424</name>
    <name evidence="10" type="ORF">RMAR00112_LOCUS20425</name>
</gene>
<feature type="transmembrane region" description="Helical" evidence="8">
    <location>
        <begin position="121"/>
        <end position="141"/>
    </location>
</feature>
<dbReference type="GO" id="GO:0016020">
    <property type="term" value="C:membrane"/>
    <property type="evidence" value="ECO:0007669"/>
    <property type="project" value="UniProtKB-SubCell"/>
</dbReference>
<comment type="similarity">
    <text evidence="7">Belongs to the MPDU1 (TC 2.A.43.3) family.</text>
</comment>
<keyword evidence="3 8" id="KW-0812">Transmembrane</keyword>
<organism evidence="10">
    <name type="scientific">Rhodosorus marinus</name>
    <dbReference type="NCBI Taxonomy" id="101924"/>
    <lineage>
        <taxon>Eukaryota</taxon>
        <taxon>Rhodophyta</taxon>
        <taxon>Stylonematophyceae</taxon>
        <taxon>Stylonematales</taxon>
        <taxon>Stylonemataceae</taxon>
        <taxon>Rhodosorus</taxon>
    </lineage>
</organism>
<evidence type="ECO:0000313" key="10">
    <source>
        <dbReference type="EMBL" id="CAE0052398.1"/>
    </source>
</evidence>
<keyword evidence="5 8" id="KW-1133">Transmembrane helix</keyword>
<evidence type="ECO:0000256" key="2">
    <source>
        <dbReference type="ARBA" id="ARBA00022448"/>
    </source>
</evidence>
<dbReference type="Pfam" id="PF04193">
    <property type="entry name" value="PQ-loop"/>
    <property type="match status" value="2"/>
</dbReference>
<evidence type="ECO:0000256" key="6">
    <source>
        <dbReference type="ARBA" id="ARBA00023136"/>
    </source>
</evidence>
<keyword evidence="2" id="KW-0813">Transport</keyword>
<keyword evidence="4" id="KW-0677">Repeat</keyword>
<dbReference type="PANTHER" id="PTHR12226">
    <property type="entry name" value="MANNOSE-P-DOLICHOL UTILIZATION DEFECT 1 LEC35 -RELATED"/>
    <property type="match status" value="1"/>
</dbReference>
<dbReference type="InterPro" id="IPR016817">
    <property type="entry name" value="MannP-dilichol_defect-1"/>
</dbReference>
<evidence type="ECO:0000256" key="3">
    <source>
        <dbReference type="ARBA" id="ARBA00022692"/>
    </source>
</evidence>
<comment type="subcellular location">
    <subcellularLocation>
        <location evidence="1">Membrane</location>
        <topology evidence="1">Multi-pass membrane protein</topology>
    </subcellularLocation>
</comment>
<evidence type="ECO:0000256" key="5">
    <source>
        <dbReference type="ARBA" id="ARBA00022989"/>
    </source>
</evidence>
<evidence type="ECO:0000256" key="8">
    <source>
        <dbReference type="SAM" id="Phobius"/>
    </source>
</evidence>
<dbReference type="EMBL" id="HBHW01026233">
    <property type="protein sequence ID" value="CAE0052397.1"/>
    <property type="molecule type" value="Transcribed_RNA"/>
</dbReference>
<reference evidence="10" key="1">
    <citation type="submission" date="2021-01" db="EMBL/GenBank/DDBJ databases">
        <authorList>
            <person name="Corre E."/>
            <person name="Pelletier E."/>
            <person name="Niang G."/>
            <person name="Scheremetjew M."/>
            <person name="Finn R."/>
            <person name="Kale V."/>
            <person name="Holt S."/>
            <person name="Cochrane G."/>
            <person name="Meng A."/>
            <person name="Brown T."/>
            <person name="Cohen L."/>
        </authorList>
    </citation>
    <scope>NUCLEOTIDE SEQUENCE</scope>
    <source>
        <strain evidence="10">CCMP 769</strain>
    </source>
</reference>
<accession>A0A7S2ZV02</accession>
<dbReference type="Gene3D" id="1.20.1280.290">
    <property type="match status" value="1"/>
</dbReference>
<protein>
    <recommendedName>
        <fullName evidence="11">Mannose-P-dolichol utilization defect 1 protein homolog</fullName>
    </recommendedName>
</protein>
<feature type="transmembrane region" description="Helical" evidence="8">
    <location>
        <begin position="153"/>
        <end position="183"/>
    </location>
</feature>
<dbReference type="SMART" id="SM00679">
    <property type="entry name" value="CTNS"/>
    <property type="match status" value="2"/>
</dbReference>
<evidence type="ECO:0008006" key="11">
    <source>
        <dbReference type="Google" id="ProtNLM"/>
    </source>
</evidence>